<sequence>GYRVLHQARVIHDYEAENEDELDLVKDEYISIISFENDDDNERDKGWEYAEKSNGTTGIFPVNFAVRLYDNEMSETWSLGIKRLLARVNSFHQPGSSKSKCKLFVCNDQQIGWIREDAAEQLRRYPNVFVEHSDRFTLADHLNTYENRSEAVAQVVNDMRARDCLKTLRGWRDELYLVKSAYSQPPLFEIERAAASAFGIRKYGSHVNGYVIDQNGTWHMWIGKRSATKQTFPGMYDNMAAGGISLDLTPTECMVKECEEEATIPKELALEKLKSVGAVSYTYEDDDGIHPEGEFLYDIQLPTTFTPNNSDCEMEKFHLWTIPQVKI</sequence>
<dbReference type="PROSITE" id="PS50002">
    <property type="entry name" value="SH3"/>
    <property type="match status" value="1"/>
</dbReference>
<dbReference type="Pfam" id="PF14604">
    <property type="entry name" value="SH3_9"/>
    <property type="match status" value="1"/>
</dbReference>
<dbReference type="InterPro" id="IPR000086">
    <property type="entry name" value="NUDIX_hydrolase_dom"/>
</dbReference>
<feature type="domain" description="Nudix hydrolase" evidence="4">
    <location>
        <begin position="202"/>
        <end position="327"/>
    </location>
</feature>
<evidence type="ECO:0000313" key="6">
    <source>
        <dbReference type="Proteomes" id="UP000676336"/>
    </source>
</evidence>
<proteinExistence type="predicted"/>
<dbReference type="Pfam" id="PF15916">
    <property type="entry name" value="DUF4743"/>
    <property type="match status" value="1"/>
</dbReference>
<comment type="caution">
    <text evidence="5">The sequence shown here is derived from an EMBL/GenBank/DDBJ whole genome shotgun (WGS) entry which is preliminary data.</text>
</comment>
<dbReference type="Gene3D" id="2.30.30.40">
    <property type="entry name" value="SH3 Domains"/>
    <property type="match status" value="1"/>
</dbReference>
<dbReference type="Gene3D" id="3.90.79.10">
    <property type="entry name" value="Nucleoside Triphosphate Pyrophosphohydrolase"/>
    <property type="match status" value="1"/>
</dbReference>
<dbReference type="PANTHER" id="PTHR13622">
    <property type="entry name" value="THIAMIN PYROPHOSPHOKINASE"/>
    <property type="match status" value="1"/>
</dbReference>
<dbReference type="SUPFAM" id="SSF50044">
    <property type="entry name" value="SH3-domain"/>
    <property type="match status" value="1"/>
</dbReference>
<protein>
    <recommendedName>
        <fullName evidence="7">Nudix hydrolase domain-containing protein</fullName>
    </recommendedName>
</protein>
<dbReference type="InterPro" id="IPR001452">
    <property type="entry name" value="SH3_domain"/>
</dbReference>
<evidence type="ECO:0000256" key="2">
    <source>
        <dbReference type="PROSITE-ProRule" id="PRU00192"/>
    </source>
</evidence>
<dbReference type="SMART" id="SM00326">
    <property type="entry name" value="SH3"/>
    <property type="match status" value="1"/>
</dbReference>
<reference evidence="5" key="1">
    <citation type="submission" date="2021-02" db="EMBL/GenBank/DDBJ databases">
        <authorList>
            <person name="Nowell W R."/>
        </authorList>
    </citation>
    <scope>NUCLEOTIDE SEQUENCE</scope>
</reference>
<evidence type="ECO:0000259" key="4">
    <source>
        <dbReference type="PROSITE" id="PS51462"/>
    </source>
</evidence>
<keyword evidence="1 2" id="KW-0728">SH3 domain</keyword>
<dbReference type="PANTHER" id="PTHR13622:SF8">
    <property type="entry name" value="THIAMIN PYROPHOSPHOKINASE 1"/>
    <property type="match status" value="1"/>
</dbReference>
<evidence type="ECO:0000259" key="3">
    <source>
        <dbReference type="PROSITE" id="PS50002"/>
    </source>
</evidence>
<dbReference type="EMBL" id="CAJOBI010011705">
    <property type="protein sequence ID" value="CAF4160926.1"/>
    <property type="molecule type" value="Genomic_DNA"/>
</dbReference>
<dbReference type="GO" id="GO:0044715">
    <property type="term" value="F:8-oxo-dGDP phosphatase activity"/>
    <property type="evidence" value="ECO:0007669"/>
    <property type="project" value="TreeGrafter"/>
</dbReference>
<dbReference type="AlphaFoldDB" id="A0A8S2RCT1"/>
<organism evidence="5 6">
    <name type="scientific">Rotaria magnacalcarata</name>
    <dbReference type="NCBI Taxonomy" id="392030"/>
    <lineage>
        <taxon>Eukaryota</taxon>
        <taxon>Metazoa</taxon>
        <taxon>Spiralia</taxon>
        <taxon>Gnathifera</taxon>
        <taxon>Rotifera</taxon>
        <taxon>Eurotatoria</taxon>
        <taxon>Bdelloidea</taxon>
        <taxon>Philodinida</taxon>
        <taxon>Philodinidae</taxon>
        <taxon>Rotaria</taxon>
    </lineage>
</organism>
<feature type="domain" description="SH3" evidence="3">
    <location>
        <begin position="3"/>
        <end position="70"/>
    </location>
</feature>
<accession>A0A8S2RCT1</accession>
<dbReference type="Gene3D" id="3.30.750.160">
    <property type="match status" value="1"/>
</dbReference>
<feature type="non-terminal residue" evidence="5">
    <location>
        <position position="1"/>
    </location>
</feature>
<name>A0A8S2RCT1_9BILA</name>
<gene>
    <name evidence="5" type="ORF">SMN809_LOCUS20181</name>
</gene>
<dbReference type="InterPro" id="IPR036028">
    <property type="entry name" value="SH3-like_dom_sf"/>
</dbReference>
<dbReference type="Proteomes" id="UP000676336">
    <property type="component" value="Unassembled WGS sequence"/>
</dbReference>
<evidence type="ECO:0008006" key="7">
    <source>
        <dbReference type="Google" id="ProtNLM"/>
    </source>
</evidence>
<dbReference type="InterPro" id="IPR031804">
    <property type="entry name" value="DUF4743"/>
</dbReference>
<dbReference type="PROSITE" id="PS51462">
    <property type="entry name" value="NUDIX"/>
    <property type="match status" value="1"/>
</dbReference>
<evidence type="ECO:0000313" key="5">
    <source>
        <dbReference type="EMBL" id="CAF4160926.1"/>
    </source>
</evidence>
<evidence type="ECO:0000256" key="1">
    <source>
        <dbReference type="ARBA" id="ARBA00022443"/>
    </source>
</evidence>
<dbReference type="Pfam" id="PF00293">
    <property type="entry name" value="NUDIX"/>
    <property type="match status" value="1"/>
</dbReference>
<dbReference type="SUPFAM" id="SSF55811">
    <property type="entry name" value="Nudix"/>
    <property type="match status" value="1"/>
</dbReference>
<dbReference type="CDD" id="cd03676">
    <property type="entry name" value="NUDIX_Tnr3_like"/>
    <property type="match status" value="1"/>
</dbReference>
<dbReference type="InterPro" id="IPR015797">
    <property type="entry name" value="NUDIX_hydrolase-like_dom_sf"/>
</dbReference>